<dbReference type="PRINTS" id="PR00598">
    <property type="entry name" value="HTHMARR"/>
</dbReference>
<dbReference type="SMART" id="SM00347">
    <property type="entry name" value="HTH_MARR"/>
    <property type="match status" value="1"/>
</dbReference>
<dbReference type="InterPro" id="IPR036390">
    <property type="entry name" value="WH_DNA-bd_sf"/>
</dbReference>
<evidence type="ECO:0000256" key="1">
    <source>
        <dbReference type="ARBA" id="ARBA00023015"/>
    </source>
</evidence>
<name>A0A069CST6_WEIOS</name>
<keyword evidence="2" id="KW-0238">DNA-binding</keyword>
<accession>A0A069CST6</accession>
<sequence length="150" mass="16890">MANTLRIIGNIGRALDSIANVEFKKFDLAKGQYLYLVRILENPGIIQERLAEMIAVDRTTSNRAIQKLVKNGLVTKVDDLNNQKIKHLYITAAGETFAQVILRENDYSTAVALTGFSTEEIATLNSLLERMDANVYADWRAVKKGQVRKY</sequence>
<evidence type="ECO:0000313" key="6">
    <source>
        <dbReference type="Proteomes" id="UP000030643"/>
    </source>
</evidence>
<keyword evidence="3" id="KW-0804">Transcription</keyword>
<proteinExistence type="predicted"/>
<evidence type="ECO:0000256" key="2">
    <source>
        <dbReference type="ARBA" id="ARBA00023125"/>
    </source>
</evidence>
<feature type="domain" description="HTH marR-type" evidence="4">
    <location>
        <begin position="1"/>
        <end position="133"/>
    </location>
</feature>
<dbReference type="InterPro" id="IPR000835">
    <property type="entry name" value="HTH_MarR-typ"/>
</dbReference>
<dbReference type="AlphaFoldDB" id="A0A069CST6"/>
<dbReference type="GO" id="GO:0003677">
    <property type="term" value="F:DNA binding"/>
    <property type="evidence" value="ECO:0007669"/>
    <property type="project" value="UniProtKB-KW"/>
</dbReference>
<dbReference type="SUPFAM" id="SSF46785">
    <property type="entry name" value="Winged helix' DNA-binding domain"/>
    <property type="match status" value="1"/>
</dbReference>
<dbReference type="EMBL" id="DF820488">
    <property type="protein sequence ID" value="GAK30870.1"/>
    <property type="molecule type" value="Genomic_DNA"/>
</dbReference>
<dbReference type="Gene3D" id="1.10.10.10">
    <property type="entry name" value="Winged helix-like DNA-binding domain superfamily/Winged helix DNA-binding domain"/>
    <property type="match status" value="1"/>
</dbReference>
<dbReference type="PROSITE" id="PS50995">
    <property type="entry name" value="HTH_MARR_2"/>
    <property type="match status" value="1"/>
</dbReference>
<evidence type="ECO:0000313" key="5">
    <source>
        <dbReference type="EMBL" id="GAK30870.1"/>
    </source>
</evidence>
<gene>
    <name evidence="5" type="ORF">WOSG25_051430</name>
</gene>
<dbReference type="InterPro" id="IPR036388">
    <property type="entry name" value="WH-like_DNA-bd_sf"/>
</dbReference>
<dbReference type="eggNOG" id="COG1846">
    <property type="taxonomic scope" value="Bacteria"/>
</dbReference>
<keyword evidence="1" id="KW-0805">Transcription regulation</keyword>
<evidence type="ECO:0000259" key="4">
    <source>
        <dbReference type="PROSITE" id="PS50995"/>
    </source>
</evidence>
<protein>
    <submittedName>
        <fullName evidence="5">MarR family transcriptional regulator</fullName>
    </submittedName>
</protein>
<dbReference type="OrthoDB" id="6462103at2"/>
<organism evidence="5 6">
    <name type="scientific">Weissella oryzae (strain DSM 25784 / JCM 18191 / LMG 30913 / SG25)</name>
    <dbReference type="NCBI Taxonomy" id="1329250"/>
    <lineage>
        <taxon>Bacteria</taxon>
        <taxon>Bacillati</taxon>
        <taxon>Bacillota</taxon>
        <taxon>Bacilli</taxon>
        <taxon>Lactobacillales</taxon>
        <taxon>Lactobacillaceae</taxon>
        <taxon>Weissella</taxon>
    </lineage>
</organism>
<keyword evidence="6" id="KW-1185">Reference proteome</keyword>
<dbReference type="PANTHER" id="PTHR42756">
    <property type="entry name" value="TRANSCRIPTIONAL REGULATOR, MARR"/>
    <property type="match status" value="1"/>
</dbReference>
<dbReference type="RefSeq" id="WP_027698933.1">
    <property type="nucleotide sequence ID" value="NZ_DF820488.1"/>
</dbReference>
<dbReference type="Pfam" id="PF01047">
    <property type="entry name" value="MarR"/>
    <property type="match status" value="1"/>
</dbReference>
<dbReference type="PANTHER" id="PTHR42756:SF2">
    <property type="entry name" value="MARR FAMILY REGULATORY PROTEIN"/>
    <property type="match status" value="1"/>
</dbReference>
<dbReference type="STRING" id="1329250.WOSG25_051430"/>
<reference evidence="6" key="1">
    <citation type="journal article" date="2014" name="Genome Announc.">
        <title>Draft genome sequence of Weissella oryzae SG25T, isolated from fermented rice grains.</title>
        <authorList>
            <person name="Tanizawa Y."/>
            <person name="Fujisawa T."/>
            <person name="Mochizuki T."/>
            <person name="Kaminuma E."/>
            <person name="Suzuki Y."/>
            <person name="Nakamura Y."/>
            <person name="Tohno M."/>
        </authorList>
    </citation>
    <scope>NUCLEOTIDE SEQUENCE [LARGE SCALE GENOMIC DNA]</scope>
    <source>
        <strain evidence="6">DSM 25784 / JCM 18191 / LMG 30913 / SG25</strain>
    </source>
</reference>
<dbReference type="GO" id="GO:0003700">
    <property type="term" value="F:DNA-binding transcription factor activity"/>
    <property type="evidence" value="ECO:0007669"/>
    <property type="project" value="InterPro"/>
</dbReference>
<evidence type="ECO:0000256" key="3">
    <source>
        <dbReference type="ARBA" id="ARBA00023163"/>
    </source>
</evidence>
<dbReference type="Proteomes" id="UP000030643">
    <property type="component" value="Unassembled WGS sequence"/>
</dbReference>